<evidence type="ECO:0000259" key="2">
    <source>
        <dbReference type="Pfam" id="PF04892"/>
    </source>
</evidence>
<reference evidence="3" key="1">
    <citation type="submission" date="2022-01" db="EMBL/GenBank/DDBJ databases">
        <authorList>
            <person name="Wang Y."/>
        </authorList>
    </citation>
    <scope>NUCLEOTIDE SEQUENCE</scope>
    <source>
        <strain evidence="3">WB101</strain>
    </source>
</reference>
<dbReference type="InterPro" id="IPR006976">
    <property type="entry name" value="VanZ-like"/>
</dbReference>
<protein>
    <submittedName>
        <fullName evidence="3">VanZ family protein</fullName>
    </submittedName>
</protein>
<keyword evidence="1" id="KW-1133">Transmembrane helix</keyword>
<keyword evidence="4" id="KW-1185">Reference proteome</keyword>
<dbReference type="Proteomes" id="UP001165366">
    <property type="component" value="Unassembled WGS sequence"/>
</dbReference>
<dbReference type="EMBL" id="JAKLWS010000015">
    <property type="protein sequence ID" value="MCG2589373.1"/>
    <property type="molecule type" value="Genomic_DNA"/>
</dbReference>
<name>A0ABS9KEW6_9BACT</name>
<feature type="domain" description="VanZ-like" evidence="2">
    <location>
        <begin position="43"/>
        <end position="125"/>
    </location>
</feature>
<feature type="transmembrane region" description="Helical" evidence="1">
    <location>
        <begin position="49"/>
        <end position="67"/>
    </location>
</feature>
<gene>
    <name evidence="3" type="ORF">L6773_12410</name>
</gene>
<accession>A0ABS9KEW6</accession>
<dbReference type="PANTHER" id="PTHR28008:SF1">
    <property type="entry name" value="DOMAIN PROTEIN, PUTATIVE (AFU_ORTHOLOGUE AFUA_3G10980)-RELATED"/>
    <property type="match status" value="1"/>
</dbReference>
<dbReference type="NCBIfam" id="NF037970">
    <property type="entry name" value="vanZ_1"/>
    <property type="match status" value="1"/>
</dbReference>
<evidence type="ECO:0000313" key="4">
    <source>
        <dbReference type="Proteomes" id="UP001165366"/>
    </source>
</evidence>
<reference evidence="3" key="2">
    <citation type="submission" date="2024-05" db="EMBL/GenBank/DDBJ databases">
        <title>Rhodohalobacter halophilus gen. nov., sp. nov., a moderately halophilic member of the family Balneolaceae.</title>
        <authorList>
            <person name="Xia J."/>
        </authorList>
    </citation>
    <scope>NUCLEOTIDE SEQUENCE</scope>
    <source>
        <strain evidence="3">WB101</strain>
    </source>
</reference>
<organism evidence="3 4">
    <name type="scientific">Rhodohalobacter sulfatireducens</name>
    <dbReference type="NCBI Taxonomy" id="2911366"/>
    <lineage>
        <taxon>Bacteria</taxon>
        <taxon>Pseudomonadati</taxon>
        <taxon>Balneolota</taxon>
        <taxon>Balneolia</taxon>
        <taxon>Balneolales</taxon>
        <taxon>Balneolaceae</taxon>
        <taxon>Rhodohalobacter</taxon>
    </lineage>
</organism>
<feature type="transmembrane region" description="Helical" evidence="1">
    <location>
        <begin position="105"/>
        <end position="125"/>
    </location>
</feature>
<evidence type="ECO:0000313" key="3">
    <source>
        <dbReference type="EMBL" id="MCG2589373.1"/>
    </source>
</evidence>
<proteinExistence type="predicted"/>
<dbReference type="Pfam" id="PF04892">
    <property type="entry name" value="VanZ"/>
    <property type="match status" value="1"/>
</dbReference>
<sequence length="141" mass="16313">MIDRAILYCLKNRQLIKILLIIATLVTLFFTMLPPERMGSSQLYSYDKLGHFLIFFGWTLLFGLFMFSKKQTEIKFILIFLIGSLFGISIEILQGILPIGRTMDMYDAVTDILGSFVAVVILFLIKRRYLSGEMEKELKKI</sequence>
<dbReference type="PANTHER" id="PTHR28008">
    <property type="entry name" value="DOMAIN PROTEIN, PUTATIVE (AFU_ORTHOLOGUE AFUA_3G10980)-RELATED"/>
    <property type="match status" value="1"/>
</dbReference>
<keyword evidence="1" id="KW-0472">Membrane</keyword>
<evidence type="ECO:0000256" key="1">
    <source>
        <dbReference type="SAM" id="Phobius"/>
    </source>
</evidence>
<comment type="caution">
    <text evidence="3">The sequence shown here is derived from an EMBL/GenBank/DDBJ whole genome shotgun (WGS) entry which is preliminary data.</text>
</comment>
<dbReference type="RefSeq" id="WP_237854735.1">
    <property type="nucleotide sequence ID" value="NZ_JAKLWS010000015.1"/>
</dbReference>
<feature type="transmembrane region" description="Helical" evidence="1">
    <location>
        <begin position="76"/>
        <end position="99"/>
    </location>
</feature>
<feature type="transmembrane region" description="Helical" evidence="1">
    <location>
        <begin position="15"/>
        <end position="33"/>
    </location>
</feature>
<keyword evidence="1" id="KW-0812">Transmembrane</keyword>